<keyword evidence="2" id="KW-1185">Reference proteome</keyword>
<gene>
    <name evidence="1" type="ORF">AT03_13435</name>
</gene>
<protein>
    <submittedName>
        <fullName evidence="1">Uncharacterized protein</fullName>
    </submittedName>
</protein>
<dbReference type="HOGENOM" id="CLU_2368938_0_0_6"/>
<organism evidence="1 2">
    <name type="scientific">Hafnia alvei FB1</name>
    <dbReference type="NCBI Taxonomy" id="1453496"/>
    <lineage>
        <taxon>Bacteria</taxon>
        <taxon>Pseudomonadati</taxon>
        <taxon>Pseudomonadota</taxon>
        <taxon>Gammaproteobacteria</taxon>
        <taxon>Enterobacterales</taxon>
        <taxon>Hafniaceae</taxon>
        <taxon>Hafnia</taxon>
    </lineage>
</organism>
<reference evidence="1 2" key="1">
    <citation type="journal article" date="2014" name="Gut Pathog.">
        <title>Gene clusters of Hafnia alvei strain FB1 important in survival and pathogenesis: a draft genome perspective.</title>
        <authorList>
            <person name="Tan J.Y."/>
            <person name="Yin W.F."/>
            <person name="Chan K.G."/>
        </authorList>
    </citation>
    <scope>NUCLEOTIDE SEQUENCE [LARGE SCALE GENOMIC DNA]</scope>
    <source>
        <strain evidence="1 2">FB1</strain>
    </source>
</reference>
<dbReference type="PATRIC" id="fig|1453496.5.peg.2740"/>
<proteinExistence type="predicted"/>
<dbReference type="RefSeq" id="WP_008813095.1">
    <property type="nucleotide sequence ID" value="NZ_CP009706.1"/>
</dbReference>
<dbReference type="GeneID" id="78449058"/>
<dbReference type="KEGG" id="hav:AT03_13435"/>
<evidence type="ECO:0000313" key="2">
    <source>
        <dbReference type="Proteomes" id="UP000029986"/>
    </source>
</evidence>
<evidence type="ECO:0000313" key="1">
    <source>
        <dbReference type="EMBL" id="AIU73296.1"/>
    </source>
</evidence>
<dbReference type="AlphaFoldDB" id="A0A097R3I6"/>
<dbReference type="EMBL" id="CP009706">
    <property type="protein sequence ID" value="AIU73296.1"/>
    <property type="molecule type" value="Genomic_DNA"/>
</dbReference>
<accession>A0A097R3I6</accession>
<name>A0A097R3I6_HAFAL</name>
<dbReference type="Proteomes" id="UP000029986">
    <property type="component" value="Chromosome"/>
</dbReference>
<sequence>MNASVIIELNKIISGFSEQTSELVLQQAEAWEKETKQYHIIKALSHLSGLSHEALELALEHGDNPEILATALFSILQSASQYQTAIELKHMQEAA</sequence>